<dbReference type="Proteomes" id="UP000011715">
    <property type="component" value="Unassembled WGS sequence"/>
</dbReference>
<dbReference type="EMBL" id="ADBL01000338">
    <property type="status" value="NOT_ANNOTATED_CDS"/>
    <property type="molecule type" value="Genomic_DNA"/>
</dbReference>
<dbReference type="InterPro" id="IPR036188">
    <property type="entry name" value="FAD/NAD-bd_sf"/>
</dbReference>
<dbReference type="EnsemblFungi" id="MAPG_01402T0">
    <property type="protein sequence ID" value="MAPG_01402T0"/>
    <property type="gene ID" value="MAPG_01402"/>
</dbReference>
<dbReference type="InterPro" id="IPR050346">
    <property type="entry name" value="FMO-like"/>
</dbReference>
<dbReference type="EMBL" id="GL876966">
    <property type="protein sequence ID" value="KLU82329.1"/>
    <property type="molecule type" value="Genomic_DNA"/>
</dbReference>
<dbReference type="Gene3D" id="3.50.50.60">
    <property type="entry name" value="FAD/NAD(P)-binding domain"/>
    <property type="match status" value="1"/>
</dbReference>
<dbReference type="PANTHER" id="PTHR23023">
    <property type="entry name" value="DIMETHYLANILINE MONOOXYGENASE"/>
    <property type="match status" value="1"/>
</dbReference>
<dbReference type="OMA" id="CHIFEAG"/>
<gene>
    <name evidence="6" type="ORF">MAPG_01402</name>
</gene>
<organism evidence="7 8">
    <name type="scientific">Magnaporthiopsis poae (strain ATCC 64411 / 73-15)</name>
    <name type="common">Kentucky bluegrass fungus</name>
    <name type="synonym">Magnaporthe poae</name>
    <dbReference type="NCBI Taxonomy" id="644358"/>
    <lineage>
        <taxon>Eukaryota</taxon>
        <taxon>Fungi</taxon>
        <taxon>Dikarya</taxon>
        <taxon>Ascomycota</taxon>
        <taxon>Pezizomycotina</taxon>
        <taxon>Sordariomycetes</taxon>
        <taxon>Sordariomycetidae</taxon>
        <taxon>Magnaporthales</taxon>
        <taxon>Magnaporthaceae</taxon>
        <taxon>Magnaporthiopsis</taxon>
    </lineage>
</organism>
<reference evidence="8" key="2">
    <citation type="submission" date="2010-05" db="EMBL/GenBank/DDBJ databases">
        <title>The genome sequence of Magnaporthe poae strain ATCC 64411.</title>
        <authorList>
            <person name="Ma L.-J."/>
            <person name="Dead R."/>
            <person name="Young S."/>
            <person name="Zeng Q."/>
            <person name="Koehrsen M."/>
            <person name="Alvarado L."/>
            <person name="Berlin A."/>
            <person name="Chapman S.B."/>
            <person name="Chen Z."/>
            <person name="Freedman E."/>
            <person name="Gellesch M."/>
            <person name="Goldberg J."/>
            <person name="Griggs A."/>
            <person name="Gujja S."/>
            <person name="Heilman E.R."/>
            <person name="Heiman D."/>
            <person name="Hepburn T."/>
            <person name="Howarth C."/>
            <person name="Jen D."/>
            <person name="Larson L."/>
            <person name="Mehta T."/>
            <person name="Neiman D."/>
            <person name="Pearson M."/>
            <person name="Roberts A."/>
            <person name="Saif S."/>
            <person name="Shea T."/>
            <person name="Shenoy N."/>
            <person name="Sisk P."/>
            <person name="Stolte C."/>
            <person name="Sykes S."/>
            <person name="Walk T."/>
            <person name="White J."/>
            <person name="Yandava C."/>
            <person name="Haas B."/>
            <person name="Nusbaum C."/>
            <person name="Birren B."/>
        </authorList>
    </citation>
    <scope>NUCLEOTIDE SEQUENCE [LARGE SCALE GENOMIC DNA]</scope>
    <source>
        <strain evidence="8">ATCC 64411 / 73-15</strain>
    </source>
</reference>
<keyword evidence="2" id="KW-0274">FAD</keyword>
<evidence type="ECO:0000259" key="5">
    <source>
        <dbReference type="Pfam" id="PF07992"/>
    </source>
</evidence>
<accession>A0A0C4DNL0</accession>
<feature type="compositionally biased region" description="Basic and acidic residues" evidence="4">
    <location>
        <begin position="571"/>
        <end position="585"/>
    </location>
</feature>
<keyword evidence="3" id="KW-0560">Oxidoreductase</keyword>
<dbReference type="GO" id="GO:0016491">
    <property type="term" value="F:oxidoreductase activity"/>
    <property type="evidence" value="ECO:0007669"/>
    <property type="project" value="UniProtKB-KW"/>
</dbReference>
<evidence type="ECO:0000256" key="3">
    <source>
        <dbReference type="ARBA" id="ARBA00023002"/>
    </source>
</evidence>
<evidence type="ECO:0000256" key="1">
    <source>
        <dbReference type="ARBA" id="ARBA00022630"/>
    </source>
</evidence>
<evidence type="ECO:0000256" key="2">
    <source>
        <dbReference type="ARBA" id="ARBA00022827"/>
    </source>
</evidence>
<reference evidence="6" key="3">
    <citation type="submission" date="2011-03" db="EMBL/GenBank/DDBJ databases">
        <title>Annotation of Magnaporthe poae ATCC 64411.</title>
        <authorList>
            <person name="Ma L.-J."/>
            <person name="Dead R."/>
            <person name="Young S.K."/>
            <person name="Zeng Q."/>
            <person name="Gargeya S."/>
            <person name="Fitzgerald M."/>
            <person name="Haas B."/>
            <person name="Abouelleil A."/>
            <person name="Alvarado L."/>
            <person name="Arachchi H.M."/>
            <person name="Berlin A."/>
            <person name="Brown A."/>
            <person name="Chapman S.B."/>
            <person name="Chen Z."/>
            <person name="Dunbar C."/>
            <person name="Freedman E."/>
            <person name="Gearin G."/>
            <person name="Gellesch M."/>
            <person name="Goldberg J."/>
            <person name="Griggs A."/>
            <person name="Gujja S."/>
            <person name="Heiman D."/>
            <person name="Howarth C."/>
            <person name="Larson L."/>
            <person name="Lui A."/>
            <person name="MacDonald P.J.P."/>
            <person name="Mehta T."/>
            <person name="Montmayeur A."/>
            <person name="Murphy C."/>
            <person name="Neiman D."/>
            <person name="Pearson M."/>
            <person name="Priest M."/>
            <person name="Roberts A."/>
            <person name="Saif S."/>
            <person name="Shea T."/>
            <person name="Shenoy N."/>
            <person name="Sisk P."/>
            <person name="Stolte C."/>
            <person name="Sykes S."/>
            <person name="Yandava C."/>
            <person name="Wortman J."/>
            <person name="Nusbaum C."/>
            <person name="Birren B."/>
        </authorList>
    </citation>
    <scope>NUCLEOTIDE SEQUENCE</scope>
    <source>
        <strain evidence="6">ATCC 64411</strain>
    </source>
</reference>
<reference evidence="6" key="1">
    <citation type="submission" date="2010-05" db="EMBL/GenBank/DDBJ databases">
        <title>The Genome Sequence of Magnaporthe poae strain ATCC 64411.</title>
        <authorList>
            <consortium name="The Broad Institute Genome Sequencing Platform"/>
            <consortium name="Broad Institute Genome Sequencing Center for Infectious Disease"/>
            <person name="Ma L.-J."/>
            <person name="Dead R."/>
            <person name="Young S."/>
            <person name="Zeng Q."/>
            <person name="Koehrsen M."/>
            <person name="Alvarado L."/>
            <person name="Berlin A."/>
            <person name="Chapman S.B."/>
            <person name="Chen Z."/>
            <person name="Freedman E."/>
            <person name="Gellesch M."/>
            <person name="Goldberg J."/>
            <person name="Griggs A."/>
            <person name="Gujja S."/>
            <person name="Heilman E.R."/>
            <person name="Heiman D."/>
            <person name="Hepburn T."/>
            <person name="Howarth C."/>
            <person name="Jen D."/>
            <person name="Larson L."/>
            <person name="Mehta T."/>
            <person name="Neiman D."/>
            <person name="Pearson M."/>
            <person name="Roberts A."/>
            <person name="Saif S."/>
            <person name="Shea T."/>
            <person name="Shenoy N."/>
            <person name="Sisk P."/>
            <person name="Stolte C."/>
            <person name="Sykes S."/>
            <person name="Walk T."/>
            <person name="White J."/>
            <person name="Yandava C."/>
            <person name="Haas B."/>
            <person name="Nusbaum C."/>
            <person name="Birren B."/>
        </authorList>
    </citation>
    <scope>NUCLEOTIDE SEQUENCE</scope>
    <source>
        <strain evidence="6">ATCC 64411</strain>
    </source>
</reference>
<name>A0A0C4DNL0_MAGP6</name>
<keyword evidence="1" id="KW-0285">Flavoprotein</keyword>
<feature type="region of interest" description="Disordered" evidence="4">
    <location>
        <begin position="514"/>
        <end position="585"/>
    </location>
</feature>
<protein>
    <recommendedName>
        <fullName evidence="5">FAD/NAD(P)-binding domain-containing protein</fullName>
    </recommendedName>
</protein>
<dbReference type="eggNOG" id="KOG1399">
    <property type="taxonomic scope" value="Eukaryota"/>
</dbReference>
<feature type="compositionally biased region" description="Low complexity" evidence="4">
    <location>
        <begin position="550"/>
        <end position="570"/>
    </location>
</feature>
<dbReference type="VEuPathDB" id="FungiDB:MAPG_01402"/>
<keyword evidence="8" id="KW-1185">Reference proteome</keyword>
<dbReference type="AlphaFoldDB" id="A0A0C4DNL0"/>
<evidence type="ECO:0000313" key="7">
    <source>
        <dbReference type="EnsemblFungi" id="MAPG_01402T0"/>
    </source>
</evidence>
<evidence type="ECO:0000313" key="8">
    <source>
        <dbReference type="Proteomes" id="UP000011715"/>
    </source>
</evidence>
<dbReference type="EMBL" id="ADBL01000337">
    <property type="status" value="NOT_ANNOTATED_CDS"/>
    <property type="molecule type" value="Genomic_DNA"/>
</dbReference>
<sequence length="585" mass="63863">MPHATEPSVLPVPTDLGQTQPVSHPFVFRSLSTAYKLGRKVVNNYLTPDPKDYQDVVGGPRIAVIGAGITGVTAAAYLLGYGFNVVIFEKNPRANMGGIWTKVRSDSQLRSHTIMFRFFPKSQGWNNGELPSRQQILDQITELWTRYRLNGRTRFETEVDSIAPVPQTNSQANGPLGQRWYINDDGNGAFDAVIIAAGVCGSPKCTGLPSEATYNGVVRHFGEVQGHELNNKRVVIFGHGAATVDAYELAQDANARSVHIAGNDEPATVPRNSIIQLLEKINAWTKSNLAAYTARFGAATTQSLLKLLYYRDVDQALGQPGAQRFWHRETVVTHADSDGSLMANQSHWIKCIGGEFRSWGILAKQEGQGQSIATTSLMADIVILALGYTRPRMDFIPQECKTLGSDEWFAHAFAPTERSICVINCMPGNVGEAGWWTIGLTTRMLVMFLTDPSMRPGLAQTRASQAKNRLADASLPLPPMVPPPESRGHVELIGRGEAREAGHAGWVEGLARPPWHLRRAPSGPSQLARPVGWPRAAACGPKQQQHQQQSRSSRSSSSNNNSSRSRAAAAEAEHGPQQDGRREGV</sequence>
<feature type="domain" description="FAD/NAD(P)-binding" evidence="5">
    <location>
        <begin position="61"/>
        <end position="267"/>
    </location>
</feature>
<evidence type="ECO:0000256" key="4">
    <source>
        <dbReference type="SAM" id="MobiDB-lite"/>
    </source>
</evidence>
<evidence type="ECO:0000313" key="6">
    <source>
        <dbReference type="EMBL" id="KLU82329.1"/>
    </source>
</evidence>
<reference evidence="7" key="5">
    <citation type="submission" date="2015-06" db="UniProtKB">
        <authorList>
            <consortium name="EnsemblFungi"/>
        </authorList>
    </citation>
    <scope>IDENTIFICATION</scope>
    <source>
        <strain evidence="7">ATCC 64411</strain>
    </source>
</reference>
<reference evidence="7" key="4">
    <citation type="journal article" date="2015" name="G3 (Bethesda)">
        <title>Genome sequences of three phytopathogenic species of the Magnaporthaceae family of fungi.</title>
        <authorList>
            <person name="Okagaki L.H."/>
            <person name="Nunes C.C."/>
            <person name="Sailsbery J."/>
            <person name="Clay B."/>
            <person name="Brown D."/>
            <person name="John T."/>
            <person name="Oh Y."/>
            <person name="Young N."/>
            <person name="Fitzgerald M."/>
            <person name="Haas B.J."/>
            <person name="Zeng Q."/>
            <person name="Young S."/>
            <person name="Adiconis X."/>
            <person name="Fan L."/>
            <person name="Levin J.Z."/>
            <person name="Mitchell T.K."/>
            <person name="Okubara P.A."/>
            <person name="Farman M.L."/>
            <person name="Kohn L.M."/>
            <person name="Birren B."/>
            <person name="Ma L.-J."/>
            <person name="Dean R.A."/>
        </authorList>
    </citation>
    <scope>NUCLEOTIDE SEQUENCE</scope>
    <source>
        <strain evidence="7">ATCC 64411 / 73-15</strain>
    </source>
</reference>
<dbReference type="OrthoDB" id="66881at2759"/>
<dbReference type="InterPro" id="IPR023753">
    <property type="entry name" value="FAD/NAD-binding_dom"/>
</dbReference>
<dbReference type="SUPFAM" id="SSF51905">
    <property type="entry name" value="FAD/NAD(P)-binding domain"/>
    <property type="match status" value="1"/>
</dbReference>
<dbReference type="Pfam" id="PF07992">
    <property type="entry name" value="Pyr_redox_2"/>
    <property type="match status" value="1"/>
</dbReference>
<proteinExistence type="predicted"/>